<evidence type="ECO:0000313" key="7">
    <source>
        <dbReference type="EMBL" id="GGH73097.1"/>
    </source>
</evidence>
<dbReference type="Pfam" id="PF01411">
    <property type="entry name" value="tRNA-synt_2c"/>
    <property type="match status" value="1"/>
</dbReference>
<feature type="coiled-coil region" evidence="5">
    <location>
        <begin position="253"/>
        <end position="287"/>
    </location>
</feature>
<gene>
    <name evidence="7" type="ORF">GCM10007362_11900</name>
</gene>
<dbReference type="PANTHER" id="PTHR43462">
    <property type="entry name" value="ALANYL-TRNA EDITING PROTEIN"/>
    <property type="match status" value="1"/>
</dbReference>
<accession>A0ABQ1ZR62</accession>
<keyword evidence="5" id="KW-0175">Coiled coil</keyword>
<dbReference type="Gene3D" id="2.40.30.130">
    <property type="match status" value="1"/>
</dbReference>
<dbReference type="PROSITE" id="PS50860">
    <property type="entry name" value="AA_TRNA_LIGASE_II_ALA"/>
    <property type="match status" value="1"/>
</dbReference>
<dbReference type="Pfam" id="PF07973">
    <property type="entry name" value="tRNA_SAD"/>
    <property type="match status" value="1"/>
</dbReference>
<dbReference type="Gene3D" id="3.30.980.10">
    <property type="entry name" value="Threonyl-trna Synthetase, Chain A, domain 2"/>
    <property type="match status" value="1"/>
</dbReference>
<proteinExistence type="predicted"/>
<evidence type="ECO:0000256" key="2">
    <source>
        <dbReference type="ARBA" id="ARBA00004496"/>
    </source>
</evidence>
<evidence type="ECO:0000256" key="5">
    <source>
        <dbReference type="SAM" id="Coils"/>
    </source>
</evidence>
<dbReference type="InterPro" id="IPR018163">
    <property type="entry name" value="Thr/Ala-tRNA-synth_IIc_edit"/>
</dbReference>
<keyword evidence="8" id="KW-1185">Reference proteome</keyword>
<dbReference type="PANTHER" id="PTHR43462:SF1">
    <property type="entry name" value="ALANYL-TRNA EDITING PROTEIN AARSD1"/>
    <property type="match status" value="1"/>
</dbReference>
<dbReference type="Proteomes" id="UP000605427">
    <property type="component" value="Unassembled WGS sequence"/>
</dbReference>
<dbReference type="SMART" id="SM00863">
    <property type="entry name" value="tRNA_SAD"/>
    <property type="match status" value="1"/>
</dbReference>
<keyword evidence="3" id="KW-0479">Metal-binding</keyword>
<evidence type="ECO:0000313" key="8">
    <source>
        <dbReference type="Proteomes" id="UP000605427"/>
    </source>
</evidence>
<sequence>MTHKRYYDSAYSQDWTAIIQEIIPSENGIYVRLDETLFYPEGGGQPGDSGWIGEVRVRDTCSKNGEVLHLVEASPGEPGSEVSCRLDWERRFDHMQQHSGQHLLSATVLELLGAATLSFHLGEDYATVDVERTEWTQHELDQVEREVNVRIMRNLPIKSYFVSSEEAANLPLVKAPSVEGEVRIVEIEGIEYNACGGTHVSATGELGLLKLLRAEKQKGHLRLTFKTGLRALDEFVTQTKVLAALSSKLSTPKEELVERLEKWTEEDRRKQTELNALRQQLDDYIAQELLHEAVRTGGPISKLFGDRTVKELQSLATALTARNARLPILLGSLTEFKLLLAHGGEAGFSCGVLFKEVLPAFGGRGGGNDRLAQAGFAAESDLAACYDILKQRLNNHEIK</sequence>
<evidence type="ECO:0000256" key="4">
    <source>
        <dbReference type="ARBA" id="ARBA00022833"/>
    </source>
</evidence>
<organism evidence="7 8">
    <name type="scientific">Saccharibacillus endophyticus</name>
    <dbReference type="NCBI Taxonomy" id="2060666"/>
    <lineage>
        <taxon>Bacteria</taxon>
        <taxon>Bacillati</taxon>
        <taxon>Bacillota</taxon>
        <taxon>Bacilli</taxon>
        <taxon>Bacillales</taxon>
        <taxon>Paenibacillaceae</taxon>
        <taxon>Saccharibacillus</taxon>
    </lineage>
</organism>
<feature type="domain" description="Alanyl-transfer RNA synthetases family profile" evidence="6">
    <location>
        <begin position="1"/>
        <end position="237"/>
    </location>
</feature>
<keyword evidence="4" id="KW-0862">Zinc</keyword>
<dbReference type="InterPro" id="IPR051335">
    <property type="entry name" value="Alanyl-tRNA_Editing_Enzymes"/>
</dbReference>
<dbReference type="RefSeq" id="WP_172240378.1">
    <property type="nucleotide sequence ID" value="NZ_BMDD01000001.1"/>
</dbReference>
<protein>
    <submittedName>
        <fullName evidence="7">Alanyl-tRNA editing protein</fullName>
    </submittedName>
</protein>
<evidence type="ECO:0000256" key="3">
    <source>
        <dbReference type="ARBA" id="ARBA00022723"/>
    </source>
</evidence>
<reference evidence="8" key="1">
    <citation type="journal article" date="2019" name="Int. J. Syst. Evol. Microbiol.">
        <title>The Global Catalogue of Microorganisms (GCM) 10K type strain sequencing project: providing services to taxonomists for standard genome sequencing and annotation.</title>
        <authorList>
            <consortium name="The Broad Institute Genomics Platform"/>
            <consortium name="The Broad Institute Genome Sequencing Center for Infectious Disease"/>
            <person name="Wu L."/>
            <person name="Ma J."/>
        </authorList>
    </citation>
    <scope>NUCLEOTIDE SEQUENCE [LARGE SCALE GENOMIC DNA]</scope>
    <source>
        <strain evidence="8">CCM 8702</strain>
    </source>
</reference>
<dbReference type="SUPFAM" id="SSF55186">
    <property type="entry name" value="ThrRS/AlaRS common domain"/>
    <property type="match status" value="1"/>
</dbReference>
<comment type="cofactor">
    <cofactor evidence="1">
        <name>Zn(2+)</name>
        <dbReference type="ChEBI" id="CHEBI:29105"/>
    </cofactor>
</comment>
<evidence type="ECO:0000256" key="1">
    <source>
        <dbReference type="ARBA" id="ARBA00001947"/>
    </source>
</evidence>
<dbReference type="InterPro" id="IPR018164">
    <property type="entry name" value="Ala-tRNA-synth_IIc_N"/>
</dbReference>
<dbReference type="SUPFAM" id="SSF50447">
    <property type="entry name" value="Translation proteins"/>
    <property type="match status" value="1"/>
</dbReference>
<dbReference type="InterPro" id="IPR009000">
    <property type="entry name" value="Transl_B-barrel_sf"/>
</dbReference>
<comment type="subcellular location">
    <subcellularLocation>
        <location evidence="2">Cytoplasm</location>
    </subcellularLocation>
</comment>
<dbReference type="InterPro" id="IPR018165">
    <property type="entry name" value="Ala-tRNA-synth_IIc_core"/>
</dbReference>
<dbReference type="InterPro" id="IPR012947">
    <property type="entry name" value="tRNA_SAD"/>
</dbReference>
<dbReference type="Gene3D" id="3.10.310.40">
    <property type="match status" value="1"/>
</dbReference>
<dbReference type="EMBL" id="BMDD01000001">
    <property type="protein sequence ID" value="GGH73097.1"/>
    <property type="molecule type" value="Genomic_DNA"/>
</dbReference>
<comment type="caution">
    <text evidence="7">The sequence shown here is derived from an EMBL/GenBank/DDBJ whole genome shotgun (WGS) entry which is preliminary data.</text>
</comment>
<evidence type="ECO:0000259" key="6">
    <source>
        <dbReference type="PROSITE" id="PS50860"/>
    </source>
</evidence>
<name>A0ABQ1ZR62_9BACL</name>